<proteinExistence type="predicted"/>
<dbReference type="Proteomes" id="UP000026902">
    <property type="component" value="Segment"/>
</dbReference>
<evidence type="ECO:0000313" key="1">
    <source>
        <dbReference type="EMBL" id="AHZ09482.1"/>
    </source>
</evidence>
<sequence>MKVLLISGDGDGAARYFLDNYESEAIYQEMLEKGLTKMVLADDYDDDGIKVKLHEFGEVDKEFVNFLYDVGLIDCDLAESLDFVIVGEEK</sequence>
<accession>A0A024AZC3</accession>
<evidence type="ECO:0000313" key="2">
    <source>
        <dbReference type="Proteomes" id="UP000026902"/>
    </source>
</evidence>
<reference evidence="2" key="1">
    <citation type="submission" date="2014-09" db="EMBL/GenBank/DDBJ databases">
        <authorList>
            <person name="Sauder A.B."/>
            <person name="McKenzie Q.R."/>
            <person name="Temple L.M."/>
            <person name="Alexis B.K."/>
            <person name="Al-Atrache Z."/>
            <person name="Lewis L.O."/>
            <person name="Loesser-Casey K.E."/>
            <person name="Mitchell K.J."/>
        </authorList>
    </citation>
    <scope>NUCLEOTIDE SEQUENCE [LARGE SCALE GENOMIC DNA]</scope>
</reference>
<organism evidence="1 2">
    <name type="scientific">Bacillus phage CAM003</name>
    <dbReference type="NCBI Taxonomy" id="1486657"/>
    <lineage>
        <taxon>Viruses</taxon>
        <taxon>Duplodnaviria</taxon>
        <taxon>Heunggongvirae</taxon>
        <taxon>Uroviricota</taxon>
        <taxon>Caudoviricetes</taxon>
        <taxon>Herelleviridae</taxon>
        <taxon>Bastillevirinae</taxon>
        <taxon>Bastillevirus</taxon>
        <taxon>Bastillevirus CAM003</taxon>
    </lineage>
</organism>
<name>A0A024AZC3_9CAUD</name>
<dbReference type="GeneID" id="19526348"/>
<dbReference type="KEGG" id="vg:19526348"/>
<dbReference type="EMBL" id="KJ489397">
    <property type="protein sequence ID" value="AHZ09482.1"/>
    <property type="molecule type" value="Genomic_DNA"/>
</dbReference>
<dbReference type="RefSeq" id="YP_009036948.1">
    <property type="nucleotide sequence ID" value="NC_024216.1"/>
</dbReference>
<keyword evidence="2" id="KW-1185">Reference proteome</keyword>
<protein>
    <submittedName>
        <fullName evidence="1">Uncharacterized protein</fullName>
    </submittedName>
</protein>